<dbReference type="Pfam" id="PF00213">
    <property type="entry name" value="OSCP"/>
    <property type="match status" value="1"/>
</dbReference>
<keyword evidence="6 7" id="KW-0066">ATP synthesis</keyword>
<evidence type="ECO:0000313" key="9">
    <source>
        <dbReference type="Proteomes" id="UP000229901"/>
    </source>
</evidence>
<dbReference type="InterPro" id="IPR000711">
    <property type="entry name" value="ATPase_OSCP/dsu"/>
</dbReference>
<protein>
    <recommendedName>
        <fullName evidence="7">ATP synthase subunit delta</fullName>
    </recommendedName>
    <alternativeName>
        <fullName evidence="7">ATP synthase F(1) sector subunit delta</fullName>
    </alternativeName>
    <alternativeName>
        <fullName evidence="7">F-type ATPase subunit delta</fullName>
        <shortName evidence="7">F-ATPase subunit delta</shortName>
    </alternativeName>
</protein>
<dbReference type="EMBL" id="PFAP01000006">
    <property type="protein sequence ID" value="PIR94427.1"/>
    <property type="molecule type" value="Genomic_DNA"/>
</dbReference>
<comment type="caution">
    <text evidence="8">The sequence shown here is derived from an EMBL/GenBank/DDBJ whole genome shotgun (WGS) entry which is preliminary data.</text>
</comment>
<evidence type="ECO:0000256" key="3">
    <source>
        <dbReference type="ARBA" id="ARBA00022781"/>
    </source>
</evidence>
<evidence type="ECO:0000256" key="1">
    <source>
        <dbReference type="ARBA" id="ARBA00004370"/>
    </source>
</evidence>
<dbReference type="Gene3D" id="1.10.520.20">
    <property type="entry name" value="N-terminal domain of the delta subunit of the F1F0-ATP synthase"/>
    <property type="match status" value="1"/>
</dbReference>
<dbReference type="SUPFAM" id="SSF47928">
    <property type="entry name" value="N-terminal domain of the delta subunit of the F1F0-ATP synthase"/>
    <property type="match status" value="1"/>
</dbReference>
<evidence type="ECO:0000256" key="7">
    <source>
        <dbReference type="HAMAP-Rule" id="MF_01416"/>
    </source>
</evidence>
<keyword evidence="7" id="KW-1003">Cell membrane</keyword>
<evidence type="ECO:0000256" key="5">
    <source>
        <dbReference type="ARBA" id="ARBA00023136"/>
    </source>
</evidence>
<sequence>MKRFNIKHYAKALSRIGRDQGIFDELMSDAEHVAEKIDENVDLKKYLTDPHVPLGDKKKALQMVFQDFVSVRTINFVLLLIKSKRLGYLNQIIIAAKSDFLVDDEILEVTVESVIPITPDQTTQLESILVDKLGSKILIKNFINENIVGGLRLSVGDTVIDSSIAGKIERLKTIINGLE</sequence>
<evidence type="ECO:0000256" key="6">
    <source>
        <dbReference type="ARBA" id="ARBA00023310"/>
    </source>
</evidence>
<name>A0A2H0V5N7_9BACT</name>
<keyword evidence="4 7" id="KW-0406">Ion transport</keyword>
<keyword evidence="2 7" id="KW-0813">Transport</keyword>
<keyword evidence="7" id="KW-0139">CF(1)</keyword>
<dbReference type="GO" id="GO:0045259">
    <property type="term" value="C:proton-transporting ATP synthase complex"/>
    <property type="evidence" value="ECO:0007669"/>
    <property type="project" value="UniProtKB-KW"/>
</dbReference>
<comment type="subcellular location">
    <subcellularLocation>
        <location evidence="7">Cell membrane</location>
        <topology evidence="7">Peripheral membrane protein</topology>
    </subcellularLocation>
    <subcellularLocation>
        <location evidence="1">Membrane</location>
    </subcellularLocation>
</comment>
<dbReference type="Proteomes" id="UP000229901">
    <property type="component" value="Unassembled WGS sequence"/>
</dbReference>
<dbReference type="HAMAP" id="MF_01416">
    <property type="entry name" value="ATP_synth_delta_bact"/>
    <property type="match status" value="1"/>
</dbReference>
<accession>A0A2H0V5N7</accession>
<evidence type="ECO:0000256" key="2">
    <source>
        <dbReference type="ARBA" id="ARBA00022448"/>
    </source>
</evidence>
<reference evidence="9" key="1">
    <citation type="submission" date="2017-09" db="EMBL/GenBank/DDBJ databases">
        <title>Depth-based differentiation of microbial function through sediment-hosted aquifers and enrichment of novel symbionts in the deep terrestrial subsurface.</title>
        <authorList>
            <person name="Probst A.J."/>
            <person name="Ladd B."/>
            <person name="Jarett J.K."/>
            <person name="Geller-Mcgrath D.E."/>
            <person name="Sieber C.M.K."/>
            <person name="Emerson J.B."/>
            <person name="Anantharaman K."/>
            <person name="Thomas B.C."/>
            <person name="Malmstrom R."/>
            <person name="Stieglmeier M."/>
            <person name="Klingl A."/>
            <person name="Woyke T."/>
            <person name="Ryan C.M."/>
            <person name="Banfield J.F."/>
        </authorList>
    </citation>
    <scope>NUCLEOTIDE SEQUENCE [LARGE SCALE GENOMIC DNA]</scope>
</reference>
<dbReference type="PRINTS" id="PR00125">
    <property type="entry name" value="ATPASEDELTA"/>
</dbReference>
<dbReference type="InterPro" id="IPR026015">
    <property type="entry name" value="ATP_synth_OSCP/delta_N_sf"/>
</dbReference>
<dbReference type="PANTHER" id="PTHR11910">
    <property type="entry name" value="ATP SYNTHASE DELTA CHAIN"/>
    <property type="match status" value="1"/>
</dbReference>
<dbReference type="GO" id="GO:0046933">
    <property type="term" value="F:proton-transporting ATP synthase activity, rotational mechanism"/>
    <property type="evidence" value="ECO:0007669"/>
    <property type="project" value="UniProtKB-UniRule"/>
</dbReference>
<evidence type="ECO:0000313" key="8">
    <source>
        <dbReference type="EMBL" id="PIR94427.1"/>
    </source>
</evidence>
<gene>
    <name evidence="7 8" type="primary">atpH</name>
    <name evidence="8" type="ORF">COT97_01435</name>
</gene>
<dbReference type="AlphaFoldDB" id="A0A2H0V5N7"/>
<comment type="similarity">
    <text evidence="7">Belongs to the ATPase delta chain family.</text>
</comment>
<evidence type="ECO:0000256" key="4">
    <source>
        <dbReference type="ARBA" id="ARBA00023065"/>
    </source>
</evidence>
<keyword evidence="5 7" id="KW-0472">Membrane</keyword>
<organism evidence="8 9">
    <name type="scientific">Candidatus Falkowbacteria bacterium CG10_big_fil_rev_8_21_14_0_10_39_11</name>
    <dbReference type="NCBI Taxonomy" id="1974565"/>
    <lineage>
        <taxon>Bacteria</taxon>
        <taxon>Candidatus Falkowiibacteriota</taxon>
    </lineage>
</organism>
<dbReference type="NCBIfam" id="TIGR01145">
    <property type="entry name" value="ATP_synt_delta"/>
    <property type="match status" value="1"/>
</dbReference>
<proteinExistence type="inferred from homology"/>
<comment type="function">
    <text evidence="7">This protein is part of the stalk that links CF(0) to CF(1). It either transmits conformational changes from CF(0) to CF(1) or is implicated in proton conduction.</text>
</comment>
<dbReference type="GO" id="GO:0005886">
    <property type="term" value="C:plasma membrane"/>
    <property type="evidence" value="ECO:0007669"/>
    <property type="project" value="UniProtKB-SubCell"/>
</dbReference>
<comment type="function">
    <text evidence="7">F(1)F(0) ATP synthase produces ATP from ADP in the presence of a proton or sodium gradient. F-type ATPases consist of two structural domains, F(1) containing the extramembraneous catalytic core and F(0) containing the membrane proton channel, linked together by a central stalk and a peripheral stalk. During catalysis, ATP synthesis in the catalytic domain of F(1) is coupled via a rotary mechanism of the central stalk subunits to proton translocation.</text>
</comment>
<keyword evidence="3 7" id="KW-0375">Hydrogen ion transport</keyword>